<feature type="compositionally biased region" description="Low complexity" evidence="6">
    <location>
        <begin position="218"/>
        <end position="234"/>
    </location>
</feature>
<dbReference type="Gene3D" id="3.30.559.10">
    <property type="entry name" value="Chloramphenicol acetyltransferase-like domain"/>
    <property type="match status" value="1"/>
</dbReference>
<evidence type="ECO:0000256" key="1">
    <source>
        <dbReference type="ARBA" id="ARBA00001938"/>
    </source>
</evidence>
<dbReference type="SUPFAM" id="SSF47005">
    <property type="entry name" value="Peripheral subunit-binding domain of 2-oxo acid dehydrogenase complex"/>
    <property type="match status" value="1"/>
</dbReference>
<dbReference type="GO" id="GO:0004591">
    <property type="term" value="F:oxoglutarate dehydrogenase (succinyl-transferring) activity"/>
    <property type="evidence" value="ECO:0007669"/>
    <property type="project" value="UniProtKB-EC"/>
</dbReference>
<dbReference type="Pfam" id="PF02817">
    <property type="entry name" value="E3_binding"/>
    <property type="match status" value="1"/>
</dbReference>
<keyword evidence="9" id="KW-0560">Oxidoreductase</keyword>
<feature type="region of interest" description="Disordered" evidence="6">
    <location>
        <begin position="84"/>
        <end position="125"/>
    </location>
</feature>
<dbReference type="SUPFAM" id="SSF52777">
    <property type="entry name" value="CoA-dependent acyltransferases"/>
    <property type="match status" value="1"/>
</dbReference>
<dbReference type="AlphaFoldDB" id="A0A6J4RXP6"/>
<feature type="domain" description="Lipoyl-binding" evidence="7">
    <location>
        <begin position="125"/>
        <end position="200"/>
    </location>
</feature>
<dbReference type="PANTHER" id="PTHR43178">
    <property type="entry name" value="DIHYDROLIPOAMIDE ACETYLTRANSFERASE COMPONENT OF PYRUVATE DEHYDROGENASE COMPLEX"/>
    <property type="match status" value="1"/>
</dbReference>
<feature type="region of interest" description="Disordered" evidence="6">
    <location>
        <begin position="202"/>
        <end position="234"/>
    </location>
</feature>
<dbReference type="CDD" id="cd06849">
    <property type="entry name" value="lipoyl_domain"/>
    <property type="match status" value="2"/>
</dbReference>
<dbReference type="InterPro" id="IPR050743">
    <property type="entry name" value="2-oxoacid_DH_E2_comp"/>
</dbReference>
<evidence type="ECO:0000256" key="5">
    <source>
        <dbReference type="ARBA" id="ARBA00023315"/>
    </source>
</evidence>
<dbReference type="InterPro" id="IPR036625">
    <property type="entry name" value="E3-bd_dom_sf"/>
</dbReference>
<dbReference type="SUPFAM" id="SSF51230">
    <property type="entry name" value="Single hybrid motif"/>
    <property type="match status" value="2"/>
</dbReference>
<dbReference type="InterPro" id="IPR011053">
    <property type="entry name" value="Single_hybrid_motif"/>
</dbReference>
<dbReference type="EMBL" id="CADCVS010000166">
    <property type="protein sequence ID" value="CAA9484532.1"/>
    <property type="molecule type" value="Genomic_DNA"/>
</dbReference>
<dbReference type="GO" id="GO:0005737">
    <property type="term" value="C:cytoplasm"/>
    <property type="evidence" value="ECO:0007669"/>
    <property type="project" value="TreeGrafter"/>
</dbReference>
<proteinExistence type="inferred from homology"/>
<dbReference type="Pfam" id="PF00364">
    <property type="entry name" value="Biotin_lipoyl"/>
    <property type="match status" value="2"/>
</dbReference>
<sequence length="362" mass="36214">MAVNTTVEVVMPAMGDSVSEGTVLEWHKQEGDSISADETLVEISTDKVDAEVPSPATGTIVKIHAAEGDTIEVGSLLAEISTDGGAPAAAAPEGNGTANGSATAEAPAEPVAAPAAEAPAAESTDVEITMPQMGESVTEGVILEWLKQPGDAIEADETIVEISTDKVDAEVPSPAAGTMGEILAQAGDTVTVGQVIARMSAGGPVSAPAPEVTDTRPGTDAPSPAPAAPVDVPDGTRVSPVARRVAAAHGVDLAGVQTPSGRITKADVLAAAEGNGASAAPAAPAAKPAGAQLIKGASAMLARYMDESRSIPTATSFRTLTVTTLDGRRKELKAGGHKVSFTHLIAYAIAKAATEQMPVMAP</sequence>
<comment type="similarity">
    <text evidence="2">Belongs to the 2-oxoacid dehydrogenase family.</text>
</comment>
<accession>A0A6J4RXP6</accession>
<evidence type="ECO:0000259" key="7">
    <source>
        <dbReference type="PROSITE" id="PS50968"/>
    </source>
</evidence>
<dbReference type="Gene3D" id="2.40.50.100">
    <property type="match status" value="2"/>
</dbReference>
<evidence type="ECO:0000256" key="4">
    <source>
        <dbReference type="ARBA" id="ARBA00022823"/>
    </source>
</evidence>
<evidence type="ECO:0000256" key="2">
    <source>
        <dbReference type="ARBA" id="ARBA00007317"/>
    </source>
</evidence>
<gene>
    <name evidence="9" type="ORF">AVDCRST_MAG30-1004</name>
</gene>
<dbReference type="PROSITE" id="PS00189">
    <property type="entry name" value="LIPOYL"/>
    <property type="match status" value="2"/>
</dbReference>
<dbReference type="InterPro" id="IPR000089">
    <property type="entry name" value="Biotin_lipoyl"/>
</dbReference>
<dbReference type="GO" id="GO:0031405">
    <property type="term" value="F:lipoic acid binding"/>
    <property type="evidence" value="ECO:0007669"/>
    <property type="project" value="TreeGrafter"/>
</dbReference>
<dbReference type="PANTHER" id="PTHR43178:SF5">
    <property type="entry name" value="LIPOAMIDE ACYLTRANSFERASE COMPONENT OF BRANCHED-CHAIN ALPHA-KETO ACID DEHYDROGENASE COMPLEX, MITOCHONDRIAL"/>
    <property type="match status" value="1"/>
</dbReference>
<comment type="cofactor">
    <cofactor evidence="1">
        <name>(R)-lipoate</name>
        <dbReference type="ChEBI" id="CHEBI:83088"/>
    </cofactor>
</comment>
<dbReference type="PROSITE" id="PS51826">
    <property type="entry name" value="PSBD"/>
    <property type="match status" value="1"/>
</dbReference>
<dbReference type="Gene3D" id="4.10.320.10">
    <property type="entry name" value="E3-binding domain"/>
    <property type="match status" value="1"/>
</dbReference>
<reference evidence="9" key="1">
    <citation type="submission" date="2020-02" db="EMBL/GenBank/DDBJ databases">
        <authorList>
            <person name="Meier V. D."/>
        </authorList>
    </citation>
    <scope>NUCLEOTIDE SEQUENCE</scope>
    <source>
        <strain evidence="9">AVDCRST_MAG30</strain>
    </source>
</reference>
<name>A0A6J4RXP6_9ACTN</name>
<evidence type="ECO:0000259" key="8">
    <source>
        <dbReference type="PROSITE" id="PS51826"/>
    </source>
</evidence>
<feature type="domain" description="Lipoyl-binding" evidence="7">
    <location>
        <begin position="6"/>
        <end position="81"/>
    </location>
</feature>
<dbReference type="GO" id="GO:0004149">
    <property type="term" value="F:dihydrolipoyllysine-residue succinyltransferase activity"/>
    <property type="evidence" value="ECO:0007669"/>
    <property type="project" value="UniProtKB-EC"/>
</dbReference>
<organism evidence="9">
    <name type="scientific">uncultured Solirubrobacteraceae bacterium</name>
    <dbReference type="NCBI Taxonomy" id="1162706"/>
    <lineage>
        <taxon>Bacteria</taxon>
        <taxon>Bacillati</taxon>
        <taxon>Actinomycetota</taxon>
        <taxon>Thermoleophilia</taxon>
        <taxon>Solirubrobacterales</taxon>
        <taxon>Solirubrobacteraceae</taxon>
        <taxon>environmental samples</taxon>
    </lineage>
</organism>
<protein>
    <submittedName>
        <fullName evidence="9">Dihydrolipoamide succinyltransferase component (E2) of 2-oxoglutarate dehydrogenase complex / 2-oxoglutarate dehydrogenase E1 component</fullName>
        <ecNumber evidence="9">1.2.4.2</ecNumber>
        <ecNumber evidence="9">2.3.1.61</ecNumber>
    </submittedName>
</protein>
<keyword evidence="4" id="KW-0450">Lipoyl</keyword>
<evidence type="ECO:0000256" key="6">
    <source>
        <dbReference type="SAM" id="MobiDB-lite"/>
    </source>
</evidence>
<evidence type="ECO:0000313" key="9">
    <source>
        <dbReference type="EMBL" id="CAA9484532.1"/>
    </source>
</evidence>
<dbReference type="InterPro" id="IPR023213">
    <property type="entry name" value="CAT-like_dom_sf"/>
</dbReference>
<dbReference type="InterPro" id="IPR003016">
    <property type="entry name" value="2-oxoA_DH_lipoyl-BS"/>
</dbReference>
<dbReference type="EC" id="1.2.4.2" evidence="9"/>
<dbReference type="InterPro" id="IPR004167">
    <property type="entry name" value="PSBD"/>
</dbReference>
<dbReference type="EC" id="2.3.1.61" evidence="9"/>
<feature type="compositionally biased region" description="Low complexity" evidence="6">
    <location>
        <begin position="84"/>
        <end position="122"/>
    </location>
</feature>
<feature type="non-terminal residue" evidence="9">
    <location>
        <position position="362"/>
    </location>
</feature>
<keyword evidence="5 9" id="KW-0012">Acyltransferase</keyword>
<dbReference type="PROSITE" id="PS50968">
    <property type="entry name" value="BIOTINYL_LIPOYL"/>
    <property type="match status" value="2"/>
</dbReference>
<feature type="domain" description="Peripheral subunit-binding (PSBD)" evidence="8">
    <location>
        <begin position="237"/>
        <end position="272"/>
    </location>
</feature>
<dbReference type="GO" id="GO:0016407">
    <property type="term" value="F:acetyltransferase activity"/>
    <property type="evidence" value="ECO:0007669"/>
    <property type="project" value="TreeGrafter"/>
</dbReference>
<keyword evidence="3 9" id="KW-0808">Transferase</keyword>
<evidence type="ECO:0000256" key="3">
    <source>
        <dbReference type="ARBA" id="ARBA00022679"/>
    </source>
</evidence>